<sequence length="327" mass="36569">MQLSAQTSPGPLKHVLDDTPESREIWRQTTARFYGLKCEYAPGRSVCSTSASWNLGQLDLLQVAIANQSLSTLAPGDPHWPGDGYLYLKLVREGTMMIEQGGQARVFQSGQLILLDPKRPYRQSFNETTQLIALRIPKVMLRERGFRHDLRGLHAPDAAAPDVHAVSDLILSMADQAGATSARMRRRQGEQLLDLIDIVLDDPSVLMRARSGDATLFRAKRFIAQNLRNADLTATLIASAVSASEAHLHRLFKSEGISLMRYVWMRRLELAARLLKECNESRIQIQEIAYRCGFSTPAHFSRAFKDHYGVSPRDATMAELTGEHSDV</sequence>
<protein>
    <submittedName>
        <fullName evidence="5">AraC family transcriptional regulator</fullName>
    </submittedName>
</protein>
<dbReference type="AlphaFoldDB" id="A0A069PJT9"/>
<dbReference type="STRING" id="60547.GCA_000751215_03690"/>
<dbReference type="InterPro" id="IPR018060">
    <property type="entry name" value="HTH_AraC"/>
</dbReference>
<dbReference type="PANTHER" id="PTHR46796">
    <property type="entry name" value="HTH-TYPE TRANSCRIPTIONAL ACTIVATOR RHAS-RELATED"/>
    <property type="match status" value="1"/>
</dbReference>
<accession>A0A069PJT9</accession>
<evidence type="ECO:0000259" key="4">
    <source>
        <dbReference type="PROSITE" id="PS01124"/>
    </source>
</evidence>
<keyword evidence="2" id="KW-0238">DNA-binding</keyword>
<dbReference type="Pfam" id="PF14525">
    <property type="entry name" value="AraC_binding_2"/>
    <property type="match status" value="1"/>
</dbReference>
<name>A0A069PJT9_9BURK</name>
<feature type="domain" description="HTH araC/xylS-type" evidence="4">
    <location>
        <begin position="217"/>
        <end position="318"/>
    </location>
</feature>
<dbReference type="PROSITE" id="PS01124">
    <property type="entry name" value="HTH_ARAC_FAMILY_2"/>
    <property type="match status" value="1"/>
</dbReference>
<keyword evidence="3" id="KW-0804">Transcription</keyword>
<dbReference type="PRINTS" id="PR00032">
    <property type="entry name" value="HTHARAC"/>
</dbReference>
<dbReference type="RefSeq" id="WP_051672773.1">
    <property type="nucleotide sequence ID" value="NZ_CADFFX010000002.1"/>
</dbReference>
<comment type="caution">
    <text evidence="5">The sequence shown here is derived from an EMBL/GenBank/DDBJ whole genome shotgun (WGS) entry which is preliminary data.</text>
</comment>
<dbReference type="PROSITE" id="PS00041">
    <property type="entry name" value="HTH_ARAC_FAMILY_1"/>
    <property type="match status" value="1"/>
</dbReference>
<dbReference type="PANTHER" id="PTHR46796:SF6">
    <property type="entry name" value="ARAC SUBFAMILY"/>
    <property type="match status" value="1"/>
</dbReference>
<dbReference type="Gene3D" id="1.10.10.60">
    <property type="entry name" value="Homeodomain-like"/>
    <property type="match status" value="1"/>
</dbReference>
<keyword evidence="1" id="KW-0805">Transcription regulation</keyword>
<gene>
    <name evidence="5" type="ORF">BG61_27355</name>
</gene>
<dbReference type="Pfam" id="PF12833">
    <property type="entry name" value="HTH_18"/>
    <property type="match status" value="1"/>
</dbReference>
<dbReference type="InterPro" id="IPR009057">
    <property type="entry name" value="Homeodomain-like_sf"/>
</dbReference>
<reference evidence="5 6" key="1">
    <citation type="submission" date="2014-03" db="EMBL/GenBank/DDBJ databases">
        <title>Draft Genome Sequences of Four Burkholderia Strains.</title>
        <authorList>
            <person name="Liu X.Y."/>
            <person name="Li C.X."/>
            <person name="Xu J.H."/>
        </authorList>
    </citation>
    <scope>NUCLEOTIDE SEQUENCE [LARGE SCALE GENOMIC DNA]</scope>
    <source>
        <strain evidence="5 6">DSM 50014</strain>
    </source>
</reference>
<proteinExistence type="predicted"/>
<dbReference type="SUPFAM" id="SSF46689">
    <property type="entry name" value="Homeodomain-like"/>
    <property type="match status" value="1"/>
</dbReference>
<dbReference type="GO" id="GO:0043565">
    <property type="term" value="F:sequence-specific DNA binding"/>
    <property type="evidence" value="ECO:0007669"/>
    <property type="project" value="InterPro"/>
</dbReference>
<evidence type="ECO:0000256" key="2">
    <source>
        <dbReference type="ARBA" id="ARBA00023125"/>
    </source>
</evidence>
<evidence type="ECO:0000313" key="5">
    <source>
        <dbReference type="EMBL" id="KDR40164.1"/>
    </source>
</evidence>
<organism evidence="5 6">
    <name type="scientific">Caballeronia glathei</name>
    <dbReference type="NCBI Taxonomy" id="60547"/>
    <lineage>
        <taxon>Bacteria</taxon>
        <taxon>Pseudomonadati</taxon>
        <taxon>Pseudomonadota</taxon>
        <taxon>Betaproteobacteria</taxon>
        <taxon>Burkholderiales</taxon>
        <taxon>Burkholderiaceae</taxon>
        <taxon>Caballeronia</taxon>
    </lineage>
</organism>
<evidence type="ECO:0000256" key="1">
    <source>
        <dbReference type="ARBA" id="ARBA00023015"/>
    </source>
</evidence>
<dbReference type="EMBL" id="JFHC01000045">
    <property type="protein sequence ID" value="KDR40164.1"/>
    <property type="molecule type" value="Genomic_DNA"/>
</dbReference>
<dbReference type="Proteomes" id="UP000027466">
    <property type="component" value="Unassembled WGS sequence"/>
</dbReference>
<dbReference type="GO" id="GO:0003700">
    <property type="term" value="F:DNA-binding transcription factor activity"/>
    <property type="evidence" value="ECO:0007669"/>
    <property type="project" value="InterPro"/>
</dbReference>
<dbReference type="InterPro" id="IPR050204">
    <property type="entry name" value="AraC_XylS_family_regulators"/>
</dbReference>
<dbReference type="InterPro" id="IPR020449">
    <property type="entry name" value="Tscrpt_reg_AraC-type_HTH"/>
</dbReference>
<dbReference type="SMART" id="SM00342">
    <property type="entry name" value="HTH_ARAC"/>
    <property type="match status" value="1"/>
</dbReference>
<evidence type="ECO:0000256" key="3">
    <source>
        <dbReference type="ARBA" id="ARBA00023163"/>
    </source>
</evidence>
<dbReference type="InterPro" id="IPR035418">
    <property type="entry name" value="AraC-bd_2"/>
</dbReference>
<dbReference type="InterPro" id="IPR018062">
    <property type="entry name" value="HTH_AraC-typ_CS"/>
</dbReference>
<keyword evidence="6" id="KW-1185">Reference proteome</keyword>
<evidence type="ECO:0000313" key="6">
    <source>
        <dbReference type="Proteomes" id="UP000027466"/>
    </source>
</evidence>